<keyword evidence="1" id="KW-1133">Transmembrane helix</keyword>
<feature type="transmembrane region" description="Helical" evidence="1">
    <location>
        <begin position="16"/>
        <end position="37"/>
    </location>
</feature>
<protein>
    <submittedName>
        <fullName evidence="2">Extracellular solute-binding protein</fullName>
    </submittedName>
</protein>
<dbReference type="Pfam" id="PF13416">
    <property type="entry name" value="SBP_bac_8"/>
    <property type="match status" value="1"/>
</dbReference>
<dbReference type="InterPro" id="IPR006059">
    <property type="entry name" value="SBP"/>
</dbReference>
<evidence type="ECO:0000313" key="2">
    <source>
        <dbReference type="EMBL" id="QHI95100.1"/>
    </source>
</evidence>
<sequence>MSCLSLQSIYDHFKRFCFLFFIAFTTSILLISCNFLPQAFAQNTVLKPLVFAVPETLLSKNWLFIPDNFKGHFITWDELLSTLHDGSLSHPPLWDAIMVSENNLALGCAQGWLKIFHENECGRSAGYLQSALIWDKKRIVEPPNWAALWDVIRFPGKRSFPQQARGTLETALLANGVPPAKIYATLSTQKGLQRAFNLLEQLRPYIVWYRTPNEYKELLLSKSIIFGVAPLSTLPPHDKKHKNLYFVPELEYSFYSRRYWGVPSYLSKNRIKLIEESLDTSEPHLSSLPKKLPASSLFIDDRFWMAHGPTLEPLFKKWLKSDFSDFKPITAPTHLRH</sequence>
<proteinExistence type="predicted"/>
<evidence type="ECO:0000313" key="3">
    <source>
        <dbReference type="Proteomes" id="UP000463975"/>
    </source>
</evidence>
<keyword evidence="1" id="KW-0472">Membrane</keyword>
<reference evidence="2 3" key="1">
    <citation type="submission" date="2020-01" db="EMBL/GenBank/DDBJ databases">
        <title>Genome sequencing of strain KACC 21507.</title>
        <authorList>
            <person name="Heo J."/>
            <person name="Kim S.-J."/>
            <person name="Kim J.-S."/>
            <person name="Hong S.-B."/>
            <person name="Kwon S.-W."/>
        </authorList>
    </citation>
    <scope>NUCLEOTIDE SEQUENCE [LARGE SCALE GENOMIC DNA]</scope>
    <source>
        <strain evidence="2 3">KACC 21507</strain>
    </source>
</reference>
<dbReference type="RefSeq" id="WP_160618178.1">
    <property type="nucleotide sequence ID" value="NZ_CP047652.1"/>
</dbReference>
<accession>A0A6P1NEW5</accession>
<keyword evidence="1" id="KW-0812">Transmembrane</keyword>
<evidence type="ECO:0000256" key="1">
    <source>
        <dbReference type="SAM" id="Phobius"/>
    </source>
</evidence>
<dbReference type="SUPFAM" id="SSF53850">
    <property type="entry name" value="Periplasmic binding protein-like II"/>
    <property type="match status" value="1"/>
</dbReference>
<dbReference type="AlphaFoldDB" id="A0A6P1NEW5"/>
<dbReference type="Proteomes" id="UP000463975">
    <property type="component" value="Chromosome"/>
</dbReference>
<dbReference type="EMBL" id="CP047652">
    <property type="protein sequence ID" value="QHI95100.1"/>
    <property type="molecule type" value="Genomic_DNA"/>
</dbReference>
<name>A0A6P1NEW5_9PROT</name>
<dbReference type="Gene3D" id="3.40.190.10">
    <property type="entry name" value="Periplasmic binding protein-like II"/>
    <property type="match status" value="1"/>
</dbReference>
<gene>
    <name evidence="2" type="ORF">GT348_01245</name>
</gene>
<organism evidence="2 3">
    <name type="scientific">Aristophania vespae</name>
    <dbReference type="NCBI Taxonomy" id="2697033"/>
    <lineage>
        <taxon>Bacteria</taxon>
        <taxon>Pseudomonadati</taxon>
        <taxon>Pseudomonadota</taxon>
        <taxon>Alphaproteobacteria</taxon>
        <taxon>Acetobacterales</taxon>
        <taxon>Acetobacteraceae</taxon>
        <taxon>Aristophania</taxon>
    </lineage>
</organism>
<keyword evidence="3" id="KW-1185">Reference proteome</keyword>
<dbReference type="KEGG" id="bomb:GT348_01245"/>